<dbReference type="Pfam" id="PF02470">
    <property type="entry name" value="MlaD"/>
    <property type="match status" value="1"/>
</dbReference>
<evidence type="ECO:0000259" key="3">
    <source>
        <dbReference type="Pfam" id="PF02470"/>
    </source>
</evidence>
<dbReference type="PANTHER" id="PTHR33371:SF4">
    <property type="entry name" value="INTERMEMBRANE PHOSPHOLIPID TRANSPORT SYSTEM BINDING PROTEIN MLAD"/>
    <property type="match status" value="1"/>
</dbReference>
<gene>
    <name evidence="5" type="ORF">ABW18_15450</name>
</gene>
<keyword evidence="2" id="KW-0812">Transmembrane</keyword>
<dbReference type="InterPro" id="IPR003399">
    <property type="entry name" value="Mce/MlaD"/>
</dbReference>
<feature type="region of interest" description="Disordered" evidence="1">
    <location>
        <begin position="394"/>
        <end position="424"/>
    </location>
</feature>
<organism evidence="5 6">
    <name type="scientific">Gordonia jacobaea</name>
    <dbReference type="NCBI Taxonomy" id="122202"/>
    <lineage>
        <taxon>Bacteria</taxon>
        <taxon>Bacillati</taxon>
        <taxon>Actinomycetota</taxon>
        <taxon>Actinomycetes</taxon>
        <taxon>Mycobacteriales</taxon>
        <taxon>Gordoniaceae</taxon>
        <taxon>Gordonia</taxon>
    </lineage>
</organism>
<reference evidence="5 6" key="1">
    <citation type="submission" date="2015-05" db="EMBL/GenBank/DDBJ databases">
        <title>Draft genome sequence of the bacterium Gordonia jacobaea a new member of the Gordonia genus.</title>
        <authorList>
            <person name="Jimenez-Galisteo G."/>
            <person name="Dominguez A."/>
            <person name="Munoz E."/>
            <person name="Vinas M."/>
        </authorList>
    </citation>
    <scope>NUCLEOTIDE SEQUENCE [LARGE SCALE GENOMIC DNA]</scope>
    <source>
        <strain evidence="6">mv1</strain>
    </source>
</reference>
<feature type="transmembrane region" description="Helical" evidence="2">
    <location>
        <begin position="12"/>
        <end position="34"/>
    </location>
</feature>
<dbReference type="PANTHER" id="PTHR33371">
    <property type="entry name" value="INTERMEMBRANE PHOSPHOLIPID TRANSPORT SYSTEM BINDING PROTEIN MLAD-RELATED"/>
    <property type="match status" value="1"/>
</dbReference>
<keyword evidence="2" id="KW-1133">Transmembrane helix</keyword>
<evidence type="ECO:0000313" key="5">
    <source>
        <dbReference type="EMBL" id="KNA90311.1"/>
    </source>
</evidence>
<dbReference type="Pfam" id="PF11887">
    <property type="entry name" value="Mce4_CUP1"/>
    <property type="match status" value="1"/>
</dbReference>
<evidence type="ECO:0000256" key="2">
    <source>
        <dbReference type="SAM" id="Phobius"/>
    </source>
</evidence>
<evidence type="ECO:0000313" key="6">
    <source>
        <dbReference type="Proteomes" id="UP000037247"/>
    </source>
</evidence>
<name>A0ABR5IAA1_9ACTN</name>
<accession>A0ABR5IAA1</accession>
<dbReference type="EMBL" id="LDTZ01000019">
    <property type="protein sequence ID" value="KNA90311.1"/>
    <property type="molecule type" value="Genomic_DNA"/>
</dbReference>
<dbReference type="RefSeq" id="WP_049699887.1">
    <property type="nucleotide sequence ID" value="NZ_LDTZ01000019.1"/>
</dbReference>
<dbReference type="Proteomes" id="UP000037247">
    <property type="component" value="Unassembled WGS sequence"/>
</dbReference>
<evidence type="ECO:0000259" key="4">
    <source>
        <dbReference type="Pfam" id="PF11887"/>
    </source>
</evidence>
<dbReference type="InterPro" id="IPR052336">
    <property type="entry name" value="MlaD_Phospholipid_Transporter"/>
</dbReference>
<feature type="domain" description="Mammalian cell entry C-terminal" evidence="4">
    <location>
        <begin position="119"/>
        <end position="298"/>
    </location>
</feature>
<keyword evidence="2" id="KW-0472">Membrane</keyword>
<proteinExistence type="predicted"/>
<comment type="caution">
    <text evidence="5">The sequence shown here is derived from an EMBL/GenBank/DDBJ whole genome shotgun (WGS) entry which is preliminary data.</text>
</comment>
<dbReference type="InterPro" id="IPR024516">
    <property type="entry name" value="Mce_C"/>
</dbReference>
<sequence length="424" mass="44689">MAFRRSLPGSRKAWGAAGLVALLVLAGIIGYAVYDRATTKTITAYFPSVNGLYTGDTVRVLGVRVGKVSSITPRAGDVKVTLDVDRSTPIPADARAVVVAQSLVSGRFVQLTPVYAGGKQLDDGSAIPMERTAVPMEWDDVKKQLSSLTKAIGPDGADKGSAAKLMDVADKNLQGNGEAINSSITNLSDVMSTLSSGRDDLFSTIRNLQKLTDALSTSHEELVQFNGRIASVTDVLADNTTQLDGAMHNLDSAMSDINTFIDQNKQSLTTSVAKLSDTTRILAEKDSQIRGLLHSAPNQLANFYNIYNPLTGSLSGVFGLGMGNNLITLLCGTMEANNRPGQSKADVEKCVDVLAPVLGSLSVAYPPFMSDPVVGKSALPSQVTYQNADVKARAQQGIRDQDAATRRGNGGGLGDLLVPWGGEG</sequence>
<dbReference type="SUPFAM" id="SSF58104">
    <property type="entry name" value="Methyl-accepting chemotaxis protein (MCP) signaling domain"/>
    <property type="match status" value="1"/>
</dbReference>
<feature type="domain" description="Mce/MlaD" evidence="3">
    <location>
        <begin position="39"/>
        <end position="113"/>
    </location>
</feature>
<protein>
    <submittedName>
        <fullName evidence="5">Mammalian cell entry protein</fullName>
    </submittedName>
</protein>
<dbReference type="InterPro" id="IPR005693">
    <property type="entry name" value="Mce"/>
</dbReference>
<evidence type="ECO:0000256" key="1">
    <source>
        <dbReference type="SAM" id="MobiDB-lite"/>
    </source>
</evidence>
<keyword evidence="6" id="KW-1185">Reference proteome</keyword>
<dbReference type="NCBIfam" id="TIGR00996">
    <property type="entry name" value="Mtu_fam_mce"/>
    <property type="match status" value="1"/>
</dbReference>